<dbReference type="FunCoup" id="A0A1X2GZW6">
    <property type="interactions" value="284"/>
</dbReference>
<dbReference type="GO" id="GO:0005730">
    <property type="term" value="C:nucleolus"/>
    <property type="evidence" value="ECO:0007669"/>
    <property type="project" value="UniProtKB-SubCell"/>
</dbReference>
<dbReference type="Proteomes" id="UP000242180">
    <property type="component" value="Unassembled WGS sequence"/>
</dbReference>
<dbReference type="PANTHER" id="PTHR12755:SF3">
    <property type="entry name" value="POLYNUCLEOTIDE 5'-HYDROXYL-KINASE NOL9"/>
    <property type="match status" value="1"/>
</dbReference>
<organism evidence="14 15">
    <name type="scientific">Syncephalastrum racemosum</name>
    <name type="common">Filamentous fungus</name>
    <dbReference type="NCBI Taxonomy" id="13706"/>
    <lineage>
        <taxon>Eukaryota</taxon>
        <taxon>Fungi</taxon>
        <taxon>Fungi incertae sedis</taxon>
        <taxon>Mucoromycota</taxon>
        <taxon>Mucoromycotina</taxon>
        <taxon>Mucoromycetes</taxon>
        <taxon>Mucorales</taxon>
        <taxon>Syncephalastraceae</taxon>
        <taxon>Syncephalastrum</taxon>
    </lineage>
</organism>
<dbReference type="OMA" id="AQHPQEE"/>
<evidence type="ECO:0000256" key="2">
    <source>
        <dbReference type="ARBA" id="ARBA00011003"/>
    </source>
</evidence>
<dbReference type="InParanoid" id="A0A1X2GZW6"/>
<reference evidence="14 15" key="1">
    <citation type="submission" date="2016-07" db="EMBL/GenBank/DDBJ databases">
        <title>Pervasive Adenine N6-methylation of Active Genes in Fungi.</title>
        <authorList>
            <consortium name="DOE Joint Genome Institute"/>
            <person name="Mondo S.J."/>
            <person name="Dannebaum R.O."/>
            <person name="Kuo R.C."/>
            <person name="Labutti K."/>
            <person name="Haridas S."/>
            <person name="Kuo A."/>
            <person name="Salamov A."/>
            <person name="Ahrendt S.R."/>
            <person name="Lipzen A."/>
            <person name="Sullivan W."/>
            <person name="Andreopoulos W.B."/>
            <person name="Clum A."/>
            <person name="Lindquist E."/>
            <person name="Daum C."/>
            <person name="Ramamoorthy G.K."/>
            <person name="Gryganskyi A."/>
            <person name="Culley D."/>
            <person name="Magnuson J.K."/>
            <person name="James T.Y."/>
            <person name="O'Malley M.A."/>
            <person name="Stajich J.E."/>
            <person name="Spatafora J.W."/>
            <person name="Visel A."/>
            <person name="Grigoriev I.V."/>
        </authorList>
    </citation>
    <scope>NUCLEOTIDE SEQUENCE [LARGE SCALE GENOMIC DNA]</scope>
    <source>
        <strain evidence="14 15">NRRL 2496</strain>
    </source>
</reference>
<dbReference type="STRING" id="13706.A0A1X2GZW6"/>
<keyword evidence="7" id="KW-0547">Nucleotide-binding</keyword>
<feature type="compositionally biased region" description="Low complexity" evidence="11">
    <location>
        <begin position="1"/>
        <end position="15"/>
    </location>
</feature>
<evidence type="ECO:0000259" key="12">
    <source>
        <dbReference type="Pfam" id="PF16575"/>
    </source>
</evidence>
<feature type="compositionally biased region" description="Polar residues" evidence="11">
    <location>
        <begin position="168"/>
        <end position="177"/>
    </location>
</feature>
<dbReference type="AlphaFoldDB" id="A0A1X2GZW6"/>
<dbReference type="EMBL" id="MCGN01000012">
    <property type="protein sequence ID" value="ORY90372.1"/>
    <property type="molecule type" value="Genomic_DNA"/>
</dbReference>
<dbReference type="InterPro" id="IPR027417">
    <property type="entry name" value="P-loop_NTPase"/>
</dbReference>
<evidence type="ECO:0000256" key="5">
    <source>
        <dbReference type="ARBA" id="ARBA00022552"/>
    </source>
</evidence>
<dbReference type="Gene3D" id="3.40.50.300">
    <property type="entry name" value="P-loop containing nucleotide triphosphate hydrolases"/>
    <property type="match status" value="1"/>
</dbReference>
<dbReference type="OrthoDB" id="2405412at2759"/>
<feature type="compositionally biased region" description="Basic and acidic residues" evidence="11">
    <location>
        <begin position="151"/>
        <end position="164"/>
    </location>
</feature>
<evidence type="ECO:0000313" key="15">
    <source>
        <dbReference type="Proteomes" id="UP000242180"/>
    </source>
</evidence>
<dbReference type="PANTHER" id="PTHR12755">
    <property type="entry name" value="CLEAVAGE/POLYADENYLATION FACTOR IA SUBUNIT CLP1P"/>
    <property type="match status" value="1"/>
</dbReference>
<keyword evidence="5" id="KW-0698">rRNA processing</keyword>
<feature type="region of interest" description="Disordered" evidence="11">
    <location>
        <begin position="745"/>
        <end position="770"/>
    </location>
</feature>
<keyword evidence="9" id="KW-0067">ATP-binding</keyword>
<evidence type="ECO:0000259" key="13">
    <source>
        <dbReference type="Pfam" id="PF25467"/>
    </source>
</evidence>
<dbReference type="SUPFAM" id="SSF52540">
    <property type="entry name" value="P-loop containing nucleoside triphosphate hydrolases"/>
    <property type="match status" value="1"/>
</dbReference>
<comment type="similarity">
    <text evidence="2">Belongs to the Clp1 family. NOL9/GRC3 subfamily.</text>
</comment>
<feature type="domain" description="NOL9 C-terminal" evidence="13">
    <location>
        <begin position="776"/>
        <end position="820"/>
    </location>
</feature>
<dbReference type="GO" id="GO:0000448">
    <property type="term" value="P:cleavage in ITS2 between 5.8S rRNA and LSU-rRNA of tricistronic rRNA transcript (SSU-rRNA, 5.8S rRNA, LSU-rRNA)"/>
    <property type="evidence" value="ECO:0007669"/>
    <property type="project" value="TreeGrafter"/>
</dbReference>
<evidence type="ECO:0000313" key="14">
    <source>
        <dbReference type="EMBL" id="ORY90372.1"/>
    </source>
</evidence>
<evidence type="ECO:0000256" key="7">
    <source>
        <dbReference type="ARBA" id="ARBA00022741"/>
    </source>
</evidence>
<evidence type="ECO:0000256" key="4">
    <source>
        <dbReference type="ARBA" id="ARBA00019824"/>
    </source>
</evidence>
<evidence type="ECO:0000256" key="8">
    <source>
        <dbReference type="ARBA" id="ARBA00022777"/>
    </source>
</evidence>
<keyword evidence="8" id="KW-0418">Kinase</keyword>
<protein>
    <recommendedName>
        <fullName evidence="4">Polynucleotide 5'-hydroxyl-kinase GRC3</fullName>
    </recommendedName>
    <alternativeName>
        <fullName evidence="3">Polynucleotide 5'-hydroxyl-kinase grc3</fullName>
    </alternativeName>
</protein>
<feature type="domain" description="Clp1 P-loop" evidence="12">
    <location>
        <begin position="488"/>
        <end position="679"/>
    </location>
</feature>
<proteinExistence type="inferred from homology"/>
<evidence type="ECO:0000256" key="9">
    <source>
        <dbReference type="ARBA" id="ARBA00022840"/>
    </source>
</evidence>
<evidence type="ECO:0000256" key="3">
    <source>
        <dbReference type="ARBA" id="ARBA00018706"/>
    </source>
</evidence>
<feature type="region of interest" description="Disordered" evidence="11">
    <location>
        <begin position="1"/>
        <end position="39"/>
    </location>
</feature>
<dbReference type="GO" id="GO:0005524">
    <property type="term" value="F:ATP binding"/>
    <property type="evidence" value="ECO:0007669"/>
    <property type="project" value="UniProtKB-KW"/>
</dbReference>
<comment type="subcellular location">
    <subcellularLocation>
        <location evidence="1">Nucleus</location>
        <location evidence="1">Nucleolus</location>
    </subcellularLocation>
</comment>
<keyword evidence="10" id="KW-0539">Nucleus</keyword>
<dbReference type="Pfam" id="PF16575">
    <property type="entry name" value="CLP1_P"/>
    <property type="match status" value="1"/>
</dbReference>
<keyword evidence="15" id="KW-1185">Reference proteome</keyword>
<gene>
    <name evidence="14" type="ORF">BCR43DRAFT_499204</name>
</gene>
<accession>A0A1X2GZW6</accession>
<dbReference type="Pfam" id="PF25467">
    <property type="entry name" value="NOL9_C"/>
    <property type="match status" value="1"/>
</dbReference>
<evidence type="ECO:0000256" key="10">
    <source>
        <dbReference type="ARBA" id="ARBA00023242"/>
    </source>
</evidence>
<comment type="caution">
    <text evidence="14">The sequence shown here is derived from an EMBL/GenBank/DDBJ whole genome shotgun (WGS) entry which is preliminary data.</text>
</comment>
<dbReference type="InterPro" id="IPR057570">
    <property type="entry name" value="NOL9_C"/>
</dbReference>
<dbReference type="InterPro" id="IPR045116">
    <property type="entry name" value="Clp1/Grc3"/>
</dbReference>
<evidence type="ECO:0000256" key="1">
    <source>
        <dbReference type="ARBA" id="ARBA00004604"/>
    </source>
</evidence>
<name>A0A1X2GZW6_SYNRA</name>
<dbReference type="GO" id="GO:0051731">
    <property type="term" value="F:polynucleotide 5'-hydroxyl-kinase activity"/>
    <property type="evidence" value="ECO:0007669"/>
    <property type="project" value="InterPro"/>
</dbReference>
<feature type="region of interest" description="Disordered" evidence="11">
    <location>
        <begin position="65"/>
        <end position="215"/>
    </location>
</feature>
<dbReference type="InterPro" id="IPR032319">
    <property type="entry name" value="CLP1_P"/>
</dbReference>
<evidence type="ECO:0000256" key="11">
    <source>
        <dbReference type="SAM" id="MobiDB-lite"/>
    </source>
</evidence>
<evidence type="ECO:0000256" key="6">
    <source>
        <dbReference type="ARBA" id="ARBA00022679"/>
    </source>
</evidence>
<keyword evidence="6" id="KW-0808">Transferase</keyword>
<sequence length="845" mass="94290">MASSKKSNKKAPASARAQSKTRKKSNASQASESDHPPVHFVKQMTAVMIDVPERFATHVEAFHKYQTNTAQNKTPKRIPAPKRVEESKKSKQPEKTKEPPKTKEPLPKADKKEEQQQQTEQTSRKRPAAPEPLPSKRTRRKESALAMRRRLREEALKASEKFAAEHSPTPSNESNQGTPTQKTDPPQQPQAKEEGSSSKSSPTVEKEPVRPKRLSAVAMRRLRERQSASPVATTVDVETTIETIQTTVETTAVETITSPPARPVINRARQKLINEAKHGAFGPSDENVVAFKVDGEPHLCIALKKDEIFAFSGMALIAPLMGAVQINGSVCSAPCEVTPHLTQDTFSAPDSLDFWPVFSPHSHARITLKATTYGKASAKKGAIPSKVNVDWVSLLAKLCTSQTRAILVIKSLAWCGLSDIGRYIDFKDVFALNQPHTYAPVNSIPGFQFEQYDARDSKFLTMPPKWEKMVEQEIQARMGGVFSAVVCGPQGCGKSTFSRFLVNRLLNVHKRVAFIETDLGQAELAPAGIVTLHILEAPLLGPPFTHQHIRPTRSVFLGSLSQKENPGYYLDGIAELVKTWQQQYEDVPLVINTSGWITSLGFDLLISLVRDANPHSIFQFCVPIRENNIASSFEASVTPMGGTPRTVYKLDSILAAPEEQDPRRSIDCRTLTTLSYFYQDREAFGQPHRRWWRLDRPLTQQPPWQLAWKGLEHIWHLYEDVHPDQLLYSLNGTVVALFERLECETQEQDEDEAEQKRGTMPMYTSGAYSTPPAVRSTSCIGLGIVRAVDQDKQALHILSPLPQEELEKVYAVARGRTVLPLGCFRDLDDPNWADAPYVTTDYPFA</sequence>
<feature type="compositionally biased region" description="Basic and acidic residues" evidence="11">
    <location>
        <begin position="82"/>
        <end position="115"/>
    </location>
</feature>